<sequence>MRKLSDGPVASKLASLMPQLAFKLSGRYSVESPKGVTATVDSDALTLSVPGPGSYDLLVMDLCVHGEKQHVYIEEVLSVEVSTSRAVGVGACVPISALVKGVSHRYLSTSGAAEWRTSGDVTIIPSVARVPPGARLQLRHAGGPQPHLASLHYAPLTGLSLVTASGSVNGVSMGTARIKLVALDIENIELASAESYVEVIPISGLRVRSATQTLLVGSPSPVWIEAGGLSPSSLAALQPPPRVTFTLRDPAQARLYTTHADGTHLTISRLRVRSATQTLLVGSPSPVWIEAGGLSPSSLAALQPPPRVTFTLSDPAQARLYTTHADATQTLLVGSPSPVWIEAGGLSPSSLAAVQPPPRVTFTLRDPAQAILYTTHADDMLERSVAEGLSVRVVPLKPGVITIDVRVRNMGQVAETRSWDSTIEILGISDIRTAIEGQNVEMSSGDRIALVVGSTIRLKSLPRGSWKAYEDGAFELTPNGELKGQRPGHGVAVAHHKDERNNIYRETAIHVEVCVPHYCTAEPARDGGSAIRVCCLTATGGWGVCLEGVGWRAPAGVSIATGSGVSLAVLSRDTPGEHTLRQDRAGNSRTIQQLPIQKRYALDGVQVELPFICRTKTPHTAEPVINIMNDASEVELCAEWGVFRACTKALLLPPVHVSQSKVSVLSPPALFTVSGHPHALKLTKVVPSPGLKLDSATKPATLTKRHVSQSKVSVLRPPALFTVSGHPHALKLTKVVPSPGLKLDSATKPATLTKRHVSQSKVSVLRPPALFTVSGHPHALKLTKVVRSPGLKLDSASKPATLTKRHVSQSKVSVLSPPALFNGSGHPQSLKLSKLTNQEIRVEVERDCDVACGTLLGALISLIMPYMSTILTIAAVTAAYLYIQSRPQRKAQIRLPTEPVETVPGVVPQESNPLNRSRTWSRSPYASQGPSVPVYGDASVLPDNSFSPSSRTHSSTVTWSRSPYASQGPSVPVYGDASVLPDNSFSPSSRTHSRAQRAGVRRRQRAAGQQLLALEPDALEVPVALVLASTVTWSRSPYASQGPSVPVYGDASVLPDNSFSPSSRTHSRFL</sequence>
<evidence type="ECO:0000256" key="1">
    <source>
        <dbReference type="SAM" id="MobiDB-lite"/>
    </source>
</evidence>
<evidence type="ECO:0000256" key="2">
    <source>
        <dbReference type="SAM" id="Phobius"/>
    </source>
</evidence>
<dbReference type="EMBL" id="JTDY01002104">
    <property type="protein sequence ID" value="KOB72105.1"/>
    <property type="molecule type" value="Genomic_DNA"/>
</dbReference>
<keyword evidence="2" id="KW-1133">Transmembrane helix</keyword>
<evidence type="ECO:0000313" key="4">
    <source>
        <dbReference type="Proteomes" id="UP000037510"/>
    </source>
</evidence>
<feature type="region of interest" description="Disordered" evidence="1">
    <location>
        <begin position="973"/>
        <end position="1003"/>
    </location>
</feature>
<feature type="compositionally biased region" description="Basic residues" evidence="1">
    <location>
        <begin position="991"/>
        <end position="1003"/>
    </location>
</feature>
<reference evidence="3 4" key="1">
    <citation type="journal article" date="2015" name="Genome Biol. Evol.">
        <title>The genome of winter moth (Operophtera brumata) provides a genomic perspective on sexual dimorphism and phenology.</title>
        <authorList>
            <person name="Derks M.F."/>
            <person name="Smit S."/>
            <person name="Salis L."/>
            <person name="Schijlen E."/>
            <person name="Bossers A."/>
            <person name="Mateman C."/>
            <person name="Pijl A.S."/>
            <person name="de Ridder D."/>
            <person name="Groenen M.A."/>
            <person name="Visser M.E."/>
            <person name="Megens H.J."/>
        </authorList>
    </citation>
    <scope>NUCLEOTIDE SEQUENCE [LARGE SCALE GENOMIC DNA]</scope>
    <source>
        <strain evidence="3">WM2013NL</strain>
        <tissue evidence="3">Head and thorax</tissue>
    </source>
</reference>
<dbReference type="AlphaFoldDB" id="A0A0L7L9N8"/>
<keyword evidence="2" id="KW-0472">Membrane</keyword>
<gene>
    <name evidence="3" type="ORF">OBRU01_12635</name>
</gene>
<feature type="region of interest" description="Disordered" evidence="1">
    <location>
        <begin position="903"/>
        <end position="928"/>
    </location>
</feature>
<evidence type="ECO:0000313" key="3">
    <source>
        <dbReference type="EMBL" id="KOB72105.1"/>
    </source>
</evidence>
<feature type="compositionally biased region" description="Polar residues" evidence="1">
    <location>
        <begin position="981"/>
        <end position="990"/>
    </location>
</feature>
<comment type="caution">
    <text evidence="3">The sequence shown here is derived from an EMBL/GenBank/DDBJ whole genome shotgun (WGS) entry which is preliminary data.</text>
</comment>
<organism evidence="3 4">
    <name type="scientific">Operophtera brumata</name>
    <name type="common">Winter moth</name>
    <name type="synonym">Phalaena brumata</name>
    <dbReference type="NCBI Taxonomy" id="104452"/>
    <lineage>
        <taxon>Eukaryota</taxon>
        <taxon>Metazoa</taxon>
        <taxon>Ecdysozoa</taxon>
        <taxon>Arthropoda</taxon>
        <taxon>Hexapoda</taxon>
        <taxon>Insecta</taxon>
        <taxon>Pterygota</taxon>
        <taxon>Neoptera</taxon>
        <taxon>Endopterygota</taxon>
        <taxon>Lepidoptera</taxon>
        <taxon>Glossata</taxon>
        <taxon>Ditrysia</taxon>
        <taxon>Geometroidea</taxon>
        <taxon>Geometridae</taxon>
        <taxon>Larentiinae</taxon>
        <taxon>Operophtera</taxon>
    </lineage>
</organism>
<protein>
    <submittedName>
        <fullName evidence="3">Uncharacterized protein</fullName>
    </submittedName>
</protein>
<feature type="compositionally biased region" description="Polar residues" evidence="1">
    <location>
        <begin position="909"/>
        <end position="928"/>
    </location>
</feature>
<dbReference type="Proteomes" id="UP000037510">
    <property type="component" value="Unassembled WGS sequence"/>
</dbReference>
<keyword evidence="2" id="KW-0812">Transmembrane</keyword>
<accession>A0A0L7L9N8</accession>
<keyword evidence="4" id="KW-1185">Reference proteome</keyword>
<name>A0A0L7L9N8_OPEBR</name>
<proteinExistence type="predicted"/>
<feature type="transmembrane region" description="Helical" evidence="2">
    <location>
        <begin position="855"/>
        <end position="883"/>
    </location>
</feature>